<dbReference type="SUPFAM" id="SSF46894">
    <property type="entry name" value="C-terminal effector domain of the bipartite response regulators"/>
    <property type="match status" value="1"/>
</dbReference>
<sequence>MRNLVPASGAFFCFGRQDREPHAPAVALGPSLRVVDGAIRAVANGSAVACELQVELAQAFGLDPATVVTGTRRAYLTNELRPGAPLSALPYFRHHAVADGFVQAILVPLYEAPHEGGRLFAVCGLERREHEPAFTPADVARMEQAAPFVLASARAHRRSDELLRERTALRSLAMVDGAHGTLLVVDRSKRQVVWATRTDDGERAEKNANNDRLEGPAQVDSVAEVIIGLAESHRHGETVVSSARLGTQTVMGIADIEEKSIFASGRCVVAYLQKSLQNSLQNARRDLQTTDKSAARTETLSAREHEVGRLLVAGYSRVNIAAIVGLSENTVRTYMRRLYSKLGVSNRVDLVREFSGMARGTPPP</sequence>
<keyword evidence="1" id="KW-0805">Transcription regulation</keyword>
<proteinExistence type="predicted"/>
<evidence type="ECO:0000256" key="3">
    <source>
        <dbReference type="ARBA" id="ARBA00023163"/>
    </source>
</evidence>
<dbReference type="EMBL" id="CP089984">
    <property type="protein sequence ID" value="WXB19492.1"/>
    <property type="molecule type" value="Genomic_DNA"/>
</dbReference>
<keyword evidence="3" id="KW-0804">Transcription</keyword>
<evidence type="ECO:0000313" key="6">
    <source>
        <dbReference type="Proteomes" id="UP001370348"/>
    </source>
</evidence>
<dbReference type="PRINTS" id="PR00038">
    <property type="entry name" value="HTHLUXR"/>
</dbReference>
<accession>A0ABZ2MAI1</accession>
<gene>
    <name evidence="5" type="ORF">LZC94_19965</name>
</gene>
<dbReference type="PANTHER" id="PTHR44688:SF16">
    <property type="entry name" value="DNA-BINDING TRANSCRIPTIONAL ACTIVATOR DEVR_DOSR"/>
    <property type="match status" value="1"/>
</dbReference>
<evidence type="ECO:0000313" key="5">
    <source>
        <dbReference type="EMBL" id="WXB19492.1"/>
    </source>
</evidence>
<dbReference type="InterPro" id="IPR016032">
    <property type="entry name" value="Sig_transdc_resp-reg_C-effctor"/>
</dbReference>
<protein>
    <submittedName>
        <fullName evidence="5">LuxR C-terminal-related transcriptional regulator</fullName>
    </submittedName>
</protein>
<dbReference type="InterPro" id="IPR000792">
    <property type="entry name" value="Tscrpt_reg_LuxR_C"/>
</dbReference>
<evidence type="ECO:0000256" key="1">
    <source>
        <dbReference type="ARBA" id="ARBA00023015"/>
    </source>
</evidence>
<organism evidence="5 6">
    <name type="scientific">Pendulispora albinea</name>
    <dbReference type="NCBI Taxonomy" id="2741071"/>
    <lineage>
        <taxon>Bacteria</taxon>
        <taxon>Pseudomonadati</taxon>
        <taxon>Myxococcota</taxon>
        <taxon>Myxococcia</taxon>
        <taxon>Myxococcales</taxon>
        <taxon>Sorangiineae</taxon>
        <taxon>Pendulisporaceae</taxon>
        <taxon>Pendulispora</taxon>
    </lineage>
</organism>
<keyword evidence="2" id="KW-0238">DNA-binding</keyword>
<dbReference type="PROSITE" id="PS50043">
    <property type="entry name" value="HTH_LUXR_2"/>
    <property type="match status" value="1"/>
</dbReference>
<name>A0ABZ2MAI1_9BACT</name>
<evidence type="ECO:0000259" key="4">
    <source>
        <dbReference type="PROSITE" id="PS50043"/>
    </source>
</evidence>
<dbReference type="Proteomes" id="UP001370348">
    <property type="component" value="Chromosome"/>
</dbReference>
<feature type="domain" description="HTH luxR-type" evidence="4">
    <location>
        <begin position="293"/>
        <end position="358"/>
    </location>
</feature>
<dbReference type="Gene3D" id="1.10.10.10">
    <property type="entry name" value="Winged helix-like DNA-binding domain superfamily/Winged helix DNA-binding domain"/>
    <property type="match status" value="1"/>
</dbReference>
<dbReference type="CDD" id="cd06170">
    <property type="entry name" value="LuxR_C_like"/>
    <property type="match status" value="1"/>
</dbReference>
<dbReference type="SMART" id="SM00421">
    <property type="entry name" value="HTH_LUXR"/>
    <property type="match status" value="1"/>
</dbReference>
<reference evidence="5 6" key="1">
    <citation type="submission" date="2021-12" db="EMBL/GenBank/DDBJ databases">
        <title>Discovery of the Pendulisporaceae a myxobacterial family with distinct sporulation behavior and unique specialized metabolism.</title>
        <authorList>
            <person name="Garcia R."/>
            <person name="Popoff A."/>
            <person name="Bader C.D."/>
            <person name="Loehr J."/>
            <person name="Walesch S."/>
            <person name="Walt C."/>
            <person name="Boldt J."/>
            <person name="Bunk B."/>
            <person name="Haeckl F.J.F.P.J."/>
            <person name="Gunesch A.P."/>
            <person name="Birkelbach J."/>
            <person name="Nuebel U."/>
            <person name="Pietschmann T."/>
            <person name="Bach T."/>
            <person name="Mueller R."/>
        </authorList>
    </citation>
    <scope>NUCLEOTIDE SEQUENCE [LARGE SCALE GENOMIC DNA]</scope>
    <source>
        <strain evidence="5 6">MSr11954</strain>
    </source>
</reference>
<evidence type="ECO:0000256" key="2">
    <source>
        <dbReference type="ARBA" id="ARBA00023125"/>
    </source>
</evidence>
<dbReference type="InterPro" id="IPR036388">
    <property type="entry name" value="WH-like_DNA-bd_sf"/>
</dbReference>
<dbReference type="PANTHER" id="PTHR44688">
    <property type="entry name" value="DNA-BINDING TRANSCRIPTIONAL ACTIVATOR DEVR_DOSR"/>
    <property type="match status" value="1"/>
</dbReference>
<dbReference type="RefSeq" id="WP_394829107.1">
    <property type="nucleotide sequence ID" value="NZ_CP089984.1"/>
</dbReference>
<dbReference type="Pfam" id="PF00196">
    <property type="entry name" value="GerE"/>
    <property type="match status" value="1"/>
</dbReference>
<keyword evidence="6" id="KW-1185">Reference proteome</keyword>